<evidence type="ECO:0000313" key="4">
    <source>
        <dbReference type="Proteomes" id="UP000199087"/>
    </source>
</evidence>
<dbReference type="EMBL" id="CVRB01000001">
    <property type="protein sequence ID" value="CRK80282.1"/>
    <property type="molecule type" value="Genomic_DNA"/>
</dbReference>
<dbReference type="RefSeq" id="WP_090629576.1">
    <property type="nucleotide sequence ID" value="NZ_CVRB01000001.1"/>
</dbReference>
<sequence precursor="true">MLKHVLLLTFVFFFIMSYHSFPAFALDKDSTQIQVKAEGVIHNINVADIPGFKEYLAELSPKLQELEKKNLRAWVPENSNQDTLIIGYACGIKSCNLSALQKKSGTGKWGGVLLEKRATYQESVMSPKKKKLAIVTSQQVGHRKTKNTIYSLKVDPKATKIFTKIKTVSPKEIGNGKYTHPFHNLRFHDEKNFSVTPIVQGPPSTEEPELGPQPIHGVMGD</sequence>
<protein>
    <recommendedName>
        <fullName evidence="5">Inhibitor I9 domain-containing protein</fullName>
    </recommendedName>
</protein>
<accession>A0A0U1NRB6</accession>
<feature type="signal peptide" evidence="2">
    <location>
        <begin position="1"/>
        <end position="25"/>
    </location>
</feature>
<name>A0A0U1NRB6_9BACI</name>
<keyword evidence="4" id="KW-1185">Reference proteome</keyword>
<keyword evidence="2" id="KW-0732">Signal</keyword>
<proteinExistence type="predicted"/>
<organism evidence="3 4">
    <name type="scientific">Neobacillus massiliamazoniensis</name>
    <dbReference type="NCBI Taxonomy" id="1499688"/>
    <lineage>
        <taxon>Bacteria</taxon>
        <taxon>Bacillati</taxon>
        <taxon>Bacillota</taxon>
        <taxon>Bacilli</taxon>
        <taxon>Bacillales</taxon>
        <taxon>Bacillaceae</taxon>
        <taxon>Neobacillus</taxon>
    </lineage>
</organism>
<dbReference type="AlphaFoldDB" id="A0A0U1NRB6"/>
<feature type="chain" id="PRO_5006712225" description="Inhibitor I9 domain-containing protein" evidence="2">
    <location>
        <begin position="26"/>
        <end position="221"/>
    </location>
</feature>
<evidence type="ECO:0008006" key="5">
    <source>
        <dbReference type="Google" id="ProtNLM"/>
    </source>
</evidence>
<feature type="region of interest" description="Disordered" evidence="1">
    <location>
        <begin position="201"/>
        <end position="221"/>
    </location>
</feature>
<gene>
    <name evidence="3" type="ORF">BN000_00163</name>
</gene>
<evidence type="ECO:0000256" key="2">
    <source>
        <dbReference type="SAM" id="SignalP"/>
    </source>
</evidence>
<dbReference type="Proteomes" id="UP000199087">
    <property type="component" value="Unassembled WGS sequence"/>
</dbReference>
<evidence type="ECO:0000256" key="1">
    <source>
        <dbReference type="SAM" id="MobiDB-lite"/>
    </source>
</evidence>
<evidence type="ECO:0000313" key="3">
    <source>
        <dbReference type="EMBL" id="CRK80282.1"/>
    </source>
</evidence>
<reference evidence="4" key="1">
    <citation type="submission" date="2015-05" db="EMBL/GenBank/DDBJ databases">
        <authorList>
            <person name="Urmite Genomes"/>
        </authorList>
    </citation>
    <scope>NUCLEOTIDE SEQUENCE [LARGE SCALE GENOMIC DNA]</scope>
    <source>
        <strain evidence="4">LF1</strain>
    </source>
</reference>